<sequence length="85" mass="9470">MGTLMKEVEDSAATFRADTDALKAQVNDLKATTKSREARLEDYEGRSRCNNLHNIGVPERSHRLAVDLCVEALITDKLQPRGLSQ</sequence>
<dbReference type="AlphaFoldDB" id="A0AAV7R1U8"/>
<protein>
    <submittedName>
        <fullName evidence="1">Uncharacterized protein</fullName>
    </submittedName>
</protein>
<proteinExistence type="predicted"/>
<evidence type="ECO:0000313" key="2">
    <source>
        <dbReference type="Proteomes" id="UP001066276"/>
    </source>
</evidence>
<keyword evidence="2" id="KW-1185">Reference proteome</keyword>
<comment type="caution">
    <text evidence="1">The sequence shown here is derived from an EMBL/GenBank/DDBJ whole genome shotgun (WGS) entry which is preliminary data.</text>
</comment>
<dbReference type="Proteomes" id="UP001066276">
    <property type="component" value="Chromosome 6"/>
</dbReference>
<gene>
    <name evidence="1" type="ORF">NDU88_011923</name>
</gene>
<name>A0AAV7R1U8_PLEWA</name>
<organism evidence="1 2">
    <name type="scientific">Pleurodeles waltl</name>
    <name type="common">Iberian ribbed newt</name>
    <dbReference type="NCBI Taxonomy" id="8319"/>
    <lineage>
        <taxon>Eukaryota</taxon>
        <taxon>Metazoa</taxon>
        <taxon>Chordata</taxon>
        <taxon>Craniata</taxon>
        <taxon>Vertebrata</taxon>
        <taxon>Euteleostomi</taxon>
        <taxon>Amphibia</taxon>
        <taxon>Batrachia</taxon>
        <taxon>Caudata</taxon>
        <taxon>Salamandroidea</taxon>
        <taxon>Salamandridae</taxon>
        <taxon>Pleurodelinae</taxon>
        <taxon>Pleurodeles</taxon>
    </lineage>
</organism>
<reference evidence="1" key="1">
    <citation type="journal article" date="2022" name="bioRxiv">
        <title>Sequencing and chromosome-scale assembly of the giantPleurodeles waltlgenome.</title>
        <authorList>
            <person name="Brown T."/>
            <person name="Elewa A."/>
            <person name="Iarovenko S."/>
            <person name="Subramanian E."/>
            <person name="Araus A.J."/>
            <person name="Petzold A."/>
            <person name="Susuki M."/>
            <person name="Suzuki K.-i.T."/>
            <person name="Hayashi T."/>
            <person name="Toyoda A."/>
            <person name="Oliveira C."/>
            <person name="Osipova E."/>
            <person name="Leigh N.D."/>
            <person name="Simon A."/>
            <person name="Yun M.H."/>
        </authorList>
    </citation>
    <scope>NUCLEOTIDE SEQUENCE</scope>
    <source>
        <strain evidence="1">20211129_DDA</strain>
        <tissue evidence="1">Liver</tissue>
    </source>
</reference>
<dbReference type="EMBL" id="JANPWB010000010">
    <property type="protein sequence ID" value="KAJ1145637.1"/>
    <property type="molecule type" value="Genomic_DNA"/>
</dbReference>
<evidence type="ECO:0000313" key="1">
    <source>
        <dbReference type="EMBL" id="KAJ1145637.1"/>
    </source>
</evidence>
<accession>A0AAV7R1U8</accession>